<dbReference type="GO" id="GO:0016616">
    <property type="term" value="F:oxidoreductase activity, acting on the CH-OH group of donors, NAD or NADP as acceptor"/>
    <property type="evidence" value="ECO:0007669"/>
    <property type="project" value="TreeGrafter"/>
</dbReference>
<dbReference type="CDD" id="cd05233">
    <property type="entry name" value="SDR_c"/>
    <property type="match status" value="1"/>
</dbReference>
<evidence type="ECO:0000313" key="3">
    <source>
        <dbReference type="Proteomes" id="UP000276254"/>
    </source>
</evidence>
<comment type="similarity">
    <text evidence="1">Belongs to the short-chain dehydrogenases/reductases (SDR) family.</text>
</comment>
<dbReference type="PROSITE" id="PS00061">
    <property type="entry name" value="ADH_SHORT"/>
    <property type="match status" value="1"/>
</dbReference>
<dbReference type="RefSeq" id="WP_121151410.1">
    <property type="nucleotide sequence ID" value="NZ_CP032828.1"/>
</dbReference>
<reference evidence="2 3" key="1">
    <citation type="submission" date="2018-09" db="EMBL/GenBank/DDBJ databases">
        <title>Sphingomonas peninsula sp. nov., isolated from fildes peninsula, Antarctic soil.</title>
        <authorList>
            <person name="Yingchao G."/>
        </authorList>
    </citation>
    <scope>NUCLEOTIDE SEQUENCE [LARGE SCALE GENOMIC DNA]</scope>
    <source>
        <strain evidence="2 3">YZ-8</strain>
        <plasmid evidence="2 3">unnamed1</plasmid>
    </source>
</reference>
<dbReference type="PRINTS" id="PR00081">
    <property type="entry name" value="GDHRDH"/>
</dbReference>
<geneLocation type="plasmid" evidence="2">
    <name>unnamed1</name>
</geneLocation>
<sequence>MTPNFDGKVAVITGAGAGFGAAFARALAQRGAAVALLDIDSAAAEHEARAIRDRGGLATGYGCDVADDAAFDDVLARIVAERGGVDILINNAGLHSAEFNKGFAELGSAASRRLIDVNIMGVVNGSVACRPVMAARGGGVILNISSIAAWSCTTAYGVSKLAVRGLTLSFAHEFAGDNIRVNAIAPGLIATDKIRGDFPPAFFDHFANTLQSVHRTGEVDDVVSAMLYLCSDQSSFVTGETLKVSGGYPLAL</sequence>
<dbReference type="InterPro" id="IPR036291">
    <property type="entry name" value="NAD(P)-bd_dom_sf"/>
</dbReference>
<gene>
    <name evidence="2" type="ORF">D3Y57_03585</name>
</gene>
<evidence type="ECO:0000313" key="2">
    <source>
        <dbReference type="EMBL" id="AYJ85128.1"/>
    </source>
</evidence>
<keyword evidence="3" id="KW-1185">Reference proteome</keyword>
<dbReference type="PANTHER" id="PTHR42760">
    <property type="entry name" value="SHORT-CHAIN DEHYDROGENASES/REDUCTASES FAMILY MEMBER"/>
    <property type="match status" value="1"/>
</dbReference>
<dbReference type="AlphaFoldDB" id="A0A494TI71"/>
<organism evidence="2 3">
    <name type="scientific">Sphingomonas paeninsulae</name>
    <dbReference type="NCBI Taxonomy" id="2319844"/>
    <lineage>
        <taxon>Bacteria</taxon>
        <taxon>Pseudomonadati</taxon>
        <taxon>Pseudomonadota</taxon>
        <taxon>Alphaproteobacteria</taxon>
        <taxon>Sphingomonadales</taxon>
        <taxon>Sphingomonadaceae</taxon>
        <taxon>Sphingomonas</taxon>
    </lineage>
</organism>
<evidence type="ECO:0000256" key="1">
    <source>
        <dbReference type="ARBA" id="ARBA00006484"/>
    </source>
</evidence>
<dbReference type="KEGG" id="spha:D3Y57_03585"/>
<dbReference type="OrthoDB" id="517007at2"/>
<name>A0A494TI71_SPHPE</name>
<protein>
    <submittedName>
        <fullName evidence="2">SDR family oxidoreductase</fullName>
    </submittedName>
</protein>
<dbReference type="SUPFAM" id="SSF51735">
    <property type="entry name" value="NAD(P)-binding Rossmann-fold domains"/>
    <property type="match status" value="1"/>
</dbReference>
<dbReference type="Pfam" id="PF13561">
    <property type="entry name" value="adh_short_C2"/>
    <property type="match status" value="1"/>
</dbReference>
<dbReference type="InterPro" id="IPR002347">
    <property type="entry name" value="SDR_fam"/>
</dbReference>
<keyword evidence="2" id="KW-0614">Plasmid</keyword>
<proteinExistence type="inferred from homology"/>
<dbReference type="PRINTS" id="PR00080">
    <property type="entry name" value="SDRFAMILY"/>
</dbReference>
<dbReference type="FunFam" id="3.40.50.720:FF:000084">
    <property type="entry name" value="Short-chain dehydrogenase reductase"/>
    <property type="match status" value="1"/>
</dbReference>
<dbReference type="EMBL" id="CP032828">
    <property type="protein sequence ID" value="AYJ85128.1"/>
    <property type="molecule type" value="Genomic_DNA"/>
</dbReference>
<dbReference type="InterPro" id="IPR020904">
    <property type="entry name" value="Sc_DH/Rdtase_CS"/>
</dbReference>
<dbReference type="Proteomes" id="UP000276254">
    <property type="component" value="Plasmid unnamed1"/>
</dbReference>
<accession>A0A494TI71</accession>
<dbReference type="Gene3D" id="3.40.50.720">
    <property type="entry name" value="NAD(P)-binding Rossmann-like Domain"/>
    <property type="match status" value="1"/>
</dbReference>